<organism evidence="1 2">
    <name type="scientific">Alishewanella agri BL06</name>
    <dbReference type="NCBI Taxonomy" id="1195246"/>
    <lineage>
        <taxon>Bacteria</taxon>
        <taxon>Pseudomonadati</taxon>
        <taxon>Pseudomonadota</taxon>
        <taxon>Gammaproteobacteria</taxon>
        <taxon>Alteromonadales</taxon>
        <taxon>Alteromonadaceae</taxon>
        <taxon>Alishewanella</taxon>
    </lineage>
</organism>
<accession>I9NZW0</accession>
<evidence type="ECO:0000313" key="1">
    <source>
        <dbReference type="EMBL" id="EIW88157.1"/>
    </source>
</evidence>
<comment type="caution">
    <text evidence="1">The sequence shown here is derived from an EMBL/GenBank/DDBJ whole genome shotgun (WGS) entry which is preliminary data.</text>
</comment>
<dbReference type="STRING" id="1195246.AGRI_13176"/>
<evidence type="ECO:0000313" key="2">
    <source>
        <dbReference type="Proteomes" id="UP000035062"/>
    </source>
</evidence>
<gene>
    <name evidence="1" type="ORF">AGRI_13176</name>
</gene>
<dbReference type="RefSeq" id="WP_008985419.1">
    <property type="nucleotide sequence ID" value="NZ_AKKU01000025.1"/>
</dbReference>
<dbReference type="EMBL" id="AKKU01000025">
    <property type="protein sequence ID" value="EIW88157.1"/>
    <property type="molecule type" value="Genomic_DNA"/>
</dbReference>
<dbReference type="Proteomes" id="UP000035062">
    <property type="component" value="Unassembled WGS sequence"/>
</dbReference>
<dbReference type="AlphaFoldDB" id="I9NZW0"/>
<proteinExistence type="predicted"/>
<sequence>MNETKLDELIATLPRDLAPARDLWPALEAQLPHPKPKRWPLASAASLLLASLLYWYWPATPALQLSALQQELQYQQALTERLATLQQVDSAFGDWQWQLQLWQQAVSQVRQALSFYPDDPGLQQQLASLYQQQLSYVDQLAMTSP</sequence>
<name>I9NZW0_9ALTE</name>
<protein>
    <submittedName>
        <fullName evidence="1">Uncharacterized protein</fullName>
    </submittedName>
</protein>
<dbReference type="PATRIC" id="fig|1195246.3.peg.2618"/>
<keyword evidence="2" id="KW-1185">Reference proteome</keyword>
<reference evidence="1 2" key="1">
    <citation type="journal article" date="2012" name="J. Bacteriol.">
        <title>Genome Sequence of Pectin-Degrading Alishewanella agri, Isolated from Landfill Soil.</title>
        <authorList>
            <person name="Kim J."/>
            <person name="Jung J."/>
            <person name="Sung J.S."/>
            <person name="Chun J."/>
            <person name="Park W."/>
        </authorList>
    </citation>
    <scope>NUCLEOTIDE SEQUENCE [LARGE SCALE GENOMIC DNA]</scope>
    <source>
        <strain evidence="1 2">BL06</strain>
    </source>
</reference>